<organism evidence="1 2">
    <name type="scientific">Bionectria ochroleuca</name>
    <name type="common">Gliocladium roseum</name>
    <dbReference type="NCBI Taxonomy" id="29856"/>
    <lineage>
        <taxon>Eukaryota</taxon>
        <taxon>Fungi</taxon>
        <taxon>Dikarya</taxon>
        <taxon>Ascomycota</taxon>
        <taxon>Pezizomycotina</taxon>
        <taxon>Sordariomycetes</taxon>
        <taxon>Hypocreomycetidae</taxon>
        <taxon>Hypocreales</taxon>
        <taxon>Bionectriaceae</taxon>
        <taxon>Clonostachys</taxon>
    </lineage>
</organism>
<protein>
    <submittedName>
        <fullName evidence="1">Uncharacterized protein</fullName>
    </submittedName>
</protein>
<dbReference type="Proteomes" id="UP000616885">
    <property type="component" value="Unassembled WGS sequence"/>
</dbReference>
<proteinExistence type="predicted"/>
<reference evidence="1" key="1">
    <citation type="submission" date="2020-10" db="EMBL/GenBank/DDBJ databases">
        <title>High-Quality Genome Resource of Clonostachys rosea strain S41 by Oxford Nanopore Long-Read Sequencing.</title>
        <authorList>
            <person name="Wang H."/>
        </authorList>
    </citation>
    <scope>NUCLEOTIDE SEQUENCE</scope>
    <source>
        <strain evidence="1">S41</strain>
    </source>
</reference>
<gene>
    <name evidence="1" type="ORF">IM811_015203</name>
</gene>
<comment type="caution">
    <text evidence="1">The sequence shown here is derived from an EMBL/GenBank/DDBJ whole genome shotgun (WGS) entry which is preliminary data.</text>
</comment>
<accession>A0A8H7TJX6</accession>
<evidence type="ECO:0000313" key="2">
    <source>
        <dbReference type="Proteomes" id="UP000616885"/>
    </source>
</evidence>
<dbReference type="EMBL" id="JADCTT010000006">
    <property type="protein sequence ID" value="KAF9750983.1"/>
    <property type="molecule type" value="Genomic_DNA"/>
</dbReference>
<sequence>MERLQGLKDVCLSGGADGADIEWGFCAASTGHTVIHWSFAGHPSQAPEDQIVRLDDEQLKIANEAVSNAATALGKAPPRHRKVSCFLQRNYYQVAWSEACYAVTVIREDAPPGGTAWATTMFAQLHPDNRNLYLFDQLKDGWFQFNGQSWDSIESPPRPKGIWAGIGSRDLQPNGRAAIRKLMGCPIDET</sequence>
<evidence type="ECO:0000313" key="1">
    <source>
        <dbReference type="EMBL" id="KAF9750983.1"/>
    </source>
</evidence>
<dbReference type="AlphaFoldDB" id="A0A8H7TJX6"/>
<name>A0A8H7TJX6_BIOOC</name>